<dbReference type="KEGG" id="ppp:112292266"/>
<reference evidence="3" key="3">
    <citation type="submission" date="2020-12" db="UniProtKB">
        <authorList>
            <consortium name="EnsemblPlants"/>
        </authorList>
    </citation>
    <scope>IDENTIFICATION</scope>
</reference>
<dbReference type="AlphaFoldDB" id="A0A7I4AUN6"/>
<organism evidence="3 4">
    <name type="scientific">Physcomitrium patens</name>
    <name type="common">Spreading-leaved earth moss</name>
    <name type="synonym">Physcomitrella patens</name>
    <dbReference type="NCBI Taxonomy" id="3218"/>
    <lineage>
        <taxon>Eukaryota</taxon>
        <taxon>Viridiplantae</taxon>
        <taxon>Streptophyta</taxon>
        <taxon>Embryophyta</taxon>
        <taxon>Bryophyta</taxon>
        <taxon>Bryophytina</taxon>
        <taxon>Bryopsida</taxon>
        <taxon>Funariidae</taxon>
        <taxon>Funariales</taxon>
        <taxon>Funariaceae</taxon>
        <taxon>Physcomitrium</taxon>
    </lineage>
</organism>
<reference evidence="3 4" key="1">
    <citation type="journal article" date="2008" name="Science">
        <title>The Physcomitrella genome reveals evolutionary insights into the conquest of land by plants.</title>
        <authorList>
            <person name="Rensing S."/>
            <person name="Lang D."/>
            <person name="Zimmer A."/>
            <person name="Terry A."/>
            <person name="Salamov A."/>
            <person name="Shapiro H."/>
            <person name="Nishiyama T."/>
            <person name="Perroud P.-F."/>
            <person name="Lindquist E."/>
            <person name="Kamisugi Y."/>
            <person name="Tanahashi T."/>
            <person name="Sakakibara K."/>
            <person name="Fujita T."/>
            <person name="Oishi K."/>
            <person name="Shin-I T."/>
            <person name="Kuroki Y."/>
            <person name="Toyoda A."/>
            <person name="Suzuki Y."/>
            <person name="Hashimoto A."/>
            <person name="Yamaguchi K."/>
            <person name="Sugano A."/>
            <person name="Kohara Y."/>
            <person name="Fujiyama A."/>
            <person name="Anterola A."/>
            <person name="Aoki S."/>
            <person name="Ashton N."/>
            <person name="Barbazuk W.B."/>
            <person name="Barker E."/>
            <person name="Bennetzen J."/>
            <person name="Bezanilla M."/>
            <person name="Blankenship R."/>
            <person name="Cho S.H."/>
            <person name="Dutcher S."/>
            <person name="Estelle M."/>
            <person name="Fawcett J.A."/>
            <person name="Gundlach H."/>
            <person name="Hanada K."/>
            <person name="Heyl A."/>
            <person name="Hicks K.A."/>
            <person name="Hugh J."/>
            <person name="Lohr M."/>
            <person name="Mayer K."/>
            <person name="Melkozernov A."/>
            <person name="Murata T."/>
            <person name="Nelson D."/>
            <person name="Pils B."/>
            <person name="Prigge M."/>
            <person name="Reiss B."/>
            <person name="Renner T."/>
            <person name="Rombauts S."/>
            <person name="Rushton P."/>
            <person name="Sanderfoot A."/>
            <person name="Schween G."/>
            <person name="Shiu S.-H."/>
            <person name="Stueber K."/>
            <person name="Theodoulou F.L."/>
            <person name="Tu H."/>
            <person name="Van de Peer Y."/>
            <person name="Verrier P.J."/>
            <person name="Waters E."/>
            <person name="Wood A."/>
            <person name="Yang L."/>
            <person name="Cove D."/>
            <person name="Cuming A."/>
            <person name="Hasebe M."/>
            <person name="Lucas S."/>
            <person name="Mishler D.B."/>
            <person name="Reski R."/>
            <person name="Grigoriev I."/>
            <person name="Quatrano R.S."/>
            <person name="Boore J.L."/>
        </authorList>
    </citation>
    <scope>NUCLEOTIDE SEQUENCE [LARGE SCALE GENOMIC DNA]</scope>
    <source>
        <strain evidence="3 4">cv. Gransden 2004</strain>
    </source>
</reference>
<dbReference type="EnsemblPlants" id="Pp3c15_11340V3.4">
    <property type="protein sequence ID" value="Pp3c15_11340V3.4"/>
    <property type="gene ID" value="Pp3c15_11340"/>
</dbReference>
<reference evidence="3 4" key="2">
    <citation type="journal article" date="2018" name="Plant J.">
        <title>The Physcomitrella patens chromosome-scale assembly reveals moss genome structure and evolution.</title>
        <authorList>
            <person name="Lang D."/>
            <person name="Ullrich K.K."/>
            <person name="Murat F."/>
            <person name="Fuchs J."/>
            <person name="Jenkins J."/>
            <person name="Haas F.B."/>
            <person name="Piednoel M."/>
            <person name="Gundlach H."/>
            <person name="Van Bel M."/>
            <person name="Meyberg R."/>
            <person name="Vives C."/>
            <person name="Morata J."/>
            <person name="Symeonidi A."/>
            <person name="Hiss M."/>
            <person name="Muchero W."/>
            <person name="Kamisugi Y."/>
            <person name="Saleh O."/>
            <person name="Blanc G."/>
            <person name="Decker E.L."/>
            <person name="van Gessel N."/>
            <person name="Grimwood J."/>
            <person name="Hayes R.D."/>
            <person name="Graham S.W."/>
            <person name="Gunter L.E."/>
            <person name="McDaniel S.F."/>
            <person name="Hoernstein S.N.W."/>
            <person name="Larsson A."/>
            <person name="Li F.W."/>
            <person name="Perroud P.F."/>
            <person name="Phillips J."/>
            <person name="Ranjan P."/>
            <person name="Rokshar D.S."/>
            <person name="Rothfels C.J."/>
            <person name="Schneider L."/>
            <person name="Shu S."/>
            <person name="Stevenson D.W."/>
            <person name="Thummler F."/>
            <person name="Tillich M."/>
            <person name="Villarreal Aguilar J.C."/>
            <person name="Widiez T."/>
            <person name="Wong G.K."/>
            <person name="Wymore A."/>
            <person name="Zhang Y."/>
            <person name="Zimmer A.D."/>
            <person name="Quatrano R.S."/>
            <person name="Mayer K.F.X."/>
            <person name="Goodstein D."/>
            <person name="Casacuberta J.M."/>
            <person name="Vandepoele K."/>
            <person name="Reski R."/>
            <person name="Cuming A.C."/>
            <person name="Tuskan G.A."/>
            <person name="Maumus F."/>
            <person name="Salse J."/>
            <person name="Schmutz J."/>
            <person name="Rensing S.A."/>
        </authorList>
    </citation>
    <scope>NUCLEOTIDE SEQUENCE [LARGE SCALE GENOMIC DNA]</scope>
    <source>
        <strain evidence="3 4">cv. Gransden 2004</strain>
    </source>
</reference>
<dbReference type="EMBL" id="ABEU02000015">
    <property type="status" value="NOT_ANNOTATED_CDS"/>
    <property type="molecule type" value="Genomic_DNA"/>
</dbReference>
<feature type="coiled-coil region" evidence="1">
    <location>
        <begin position="60"/>
        <end position="127"/>
    </location>
</feature>
<dbReference type="EnsemblPlants" id="Pp3c15_11340V3.3">
    <property type="protein sequence ID" value="Pp3c15_11340V3.3"/>
    <property type="gene ID" value="Pp3c15_11340"/>
</dbReference>
<evidence type="ECO:0008006" key="5">
    <source>
        <dbReference type="Google" id="ProtNLM"/>
    </source>
</evidence>
<protein>
    <recommendedName>
        <fullName evidence="5">Sfi1 spindle body domain-containing protein</fullName>
    </recommendedName>
</protein>
<dbReference type="OrthoDB" id="1937738at2759"/>
<proteinExistence type="predicted"/>
<dbReference type="Proteomes" id="UP000006727">
    <property type="component" value="Chromosome 15"/>
</dbReference>
<evidence type="ECO:0000256" key="1">
    <source>
        <dbReference type="SAM" id="Coils"/>
    </source>
</evidence>
<evidence type="ECO:0000256" key="2">
    <source>
        <dbReference type="SAM" id="MobiDB-lite"/>
    </source>
</evidence>
<evidence type="ECO:0000313" key="4">
    <source>
        <dbReference type="Proteomes" id="UP000006727"/>
    </source>
</evidence>
<keyword evidence="1" id="KW-0175">Coiled coil</keyword>
<dbReference type="RefSeq" id="XP_024396343.1">
    <property type="nucleotide sequence ID" value="XM_024540575.2"/>
</dbReference>
<evidence type="ECO:0000313" key="3">
    <source>
        <dbReference type="EnsemblPlants" id="Pp3c15_11340V3.4"/>
    </source>
</evidence>
<sequence length="354" mass="42993">MATESWECVEESAPHSESEDACGSTVSYAYSVCGSASEGSKHPSVVPNSDRIYINMVERMKQRKQRRRELEMQYEIARKQKEEKKRLTEELKLTMDKLQRKAMVEQRKNQEERQNQLKRQAQQRRELLCQQRELANLHNCRRILMHYGLLPWRRFMLECRRSVKAASLNYERLLMKRALQWLHIRYIQGKLSPKQRARSLILRAQAMQSRWRVRYFWHYWLEGRRGDHLHQQLFLKRCWKALKEILEYSRKLGRIGDQRNRFLLLSRSWSKWTDYARRVKSFQLLKYLEIEQIASLHWKRITYVRILRAWKDGMGVVRQEKKRMKQRAEAWTKIHSWLDEYEENAGKTFAINSS</sequence>
<keyword evidence="4" id="KW-1185">Reference proteome</keyword>
<name>A0A7I4AUN6_PHYPA</name>
<gene>
    <name evidence="3" type="primary">LOC112292266</name>
</gene>
<feature type="region of interest" description="Disordered" evidence="2">
    <location>
        <begin position="1"/>
        <end position="21"/>
    </location>
</feature>
<dbReference type="Gramene" id="Pp3c15_11340V3.3">
    <property type="protein sequence ID" value="Pp3c15_11340V3.3"/>
    <property type="gene ID" value="Pp3c15_11340"/>
</dbReference>
<accession>A0A7I4AUN6</accession>
<dbReference type="Gramene" id="Pp3c15_11340V3.4">
    <property type="protein sequence ID" value="Pp3c15_11340V3.4"/>
    <property type="gene ID" value="Pp3c15_11340"/>
</dbReference>
<dbReference type="GeneID" id="112292266"/>